<evidence type="ECO:0000313" key="17">
    <source>
        <dbReference type="EMBL" id="MBN3277492.1"/>
    </source>
</evidence>
<keyword evidence="6" id="KW-0268">Exocytosis</keyword>
<keyword evidence="8" id="KW-0532">Neurotransmitter transport</keyword>
<keyword evidence="18" id="KW-1185">Reference proteome</keyword>
<evidence type="ECO:0000256" key="10">
    <source>
        <dbReference type="ARBA" id="ARBA00023054"/>
    </source>
</evidence>
<evidence type="ECO:0000256" key="7">
    <source>
        <dbReference type="ARBA" id="ARBA00022490"/>
    </source>
</evidence>
<protein>
    <recommendedName>
        <fullName evidence="15">Complexin-2</fullName>
    </recommendedName>
</protein>
<keyword evidence="10" id="KW-0175">Coiled coil</keyword>
<evidence type="ECO:0000256" key="9">
    <source>
        <dbReference type="ARBA" id="ARBA00023018"/>
    </source>
</evidence>
<feature type="non-terminal residue" evidence="17">
    <location>
        <position position="1"/>
    </location>
</feature>
<evidence type="ECO:0000313" key="18">
    <source>
        <dbReference type="Proteomes" id="UP001166093"/>
    </source>
</evidence>
<feature type="region of interest" description="Disordered" evidence="16">
    <location>
        <begin position="1"/>
        <end position="95"/>
    </location>
</feature>
<comment type="subunit">
    <text evidence="14">Binds to the SNARE core complex containing SNAP25, VAMP2 and STX1A.</text>
</comment>
<dbReference type="InterPro" id="IPR008849">
    <property type="entry name" value="Synaphin"/>
</dbReference>
<dbReference type="Pfam" id="PF05835">
    <property type="entry name" value="Synaphin"/>
    <property type="match status" value="1"/>
</dbReference>
<evidence type="ECO:0000256" key="16">
    <source>
        <dbReference type="SAM" id="MobiDB-lite"/>
    </source>
</evidence>
<keyword evidence="11" id="KW-0539">Nucleus</keyword>
<evidence type="ECO:0000256" key="6">
    <source>
        <dbReference type="ARBA" id="ARBA00022483"/>
    </source>
</evidence>
<feature type="non-terminal residue" evidence="17">
    <location>
        <position position="232"/>
    </location>
</feature>
<evidence type="ECO:0000256" key="15">
    <source>
        <dbReference type="ARBA" id="ARBA00040477"/>
    </source>
</evidence>
<name>A0ABS2XUA4_POLSP</name>
<dbReference type="Gene3D" id="1.20.5.580">
    <property type="entry name" value="Single Helix bin"/>
    <property type="match status" value="1"/>
</dbReference>
<evidence type="ECO:0000256" key="3">
    <source>
        <dbReference type="ARBA" id="ARBA00004514"/>
    </source>
</evidence>
<evidence type="ECO:0000256" key="12">
    <source>
        <dbReference type="ARBA" id="ARBA00023273"/>
    </source>
</evidence>
<evidence type="ECO:0000256" key="13">
    <source>
        <dbReference type="ARBA" id="ARBA00034106"/>
    </source>
</evidence>
<keyword evidence="7" id="KW-0963">Cytoplasm</keyword>
<dbReference type="SUPFAM" id="SSF58038">
    <property type="entry name" value="SNARE fusion complex"/>
    <property type="match status" value="1"/>
</dbReference>
<sequence length="232" mass="26212">MGKMLGGEEEKDPDAQKKEEERQEALRQQEEERKEKHARMEADREKVRQQIRDKYGLKKKEEKEAEEKAAMEQPCEGSLTRPKKAIPAGCGDEDEEDEESILDTVLKFLPGPLQDMFKKGIMKRELKGPSFSSRNAPSLQRLSLRMNYHIKEKCFSFMSFSPETFKTLKRVPLIAGLPLPECIAARVGISATQTIKPGAASLQLKLEALTRAMKATEAFKIQGTGMLLRESA</sequence>
<comment type="subcellular location">
    <subcellularLocation>
        <location evidence="3">Cytoplasm</location>
        <location evidence="3">Cytosol</location>
    </subcellularLocation>
    <subcellularLocation>
        <location evidence="1">Nucleus</location>
    </subcellularLocation>
    <subcellularLocation>
        <location evidence="2">Perikaryon</location>
    </subcellularLocation>
    <subcellularLocation>
        <location evidence="13">Presynapse</location>
    </subcellularLocation>
</comment>
<accession>A0ABS2XUA4</accession>
<feature type="compositionally biased region" description="Basic and acidic residues" evidence="16">
    <location>
        <begin position="13"/>
        <end position="70"/>
    </location>
</feature>
<keyword evidence="9" id="KW-0770">Synapse</keyword>
<evidence type="ECO:0000256" key="1">
    <source>
        <dbReference type="ARBA" id="ARBA00004123"/>
    </source>
</evidence>
<organism evidence="17 18">
    <name type="scientific">Polyodon spathula</name>
    <name type="common">North American paddlefish</name>
    <name type="synonym">Squalus spathula</name>
    <dbReference type="NCBI Taxonomy" id="7913"/>
    <lineage>
        <taxon>Eukaryota</taxon>
        <taxon>Metazoa</taxon>
        <taxon>Chordata</taxon>
        <taxon>Craniata</taxon>
        <taxon>Vertebrata</taxon>
        <taxon>Euteleostomi</taxon>
        <taxon>Actinopterygii</taxon>
        <taxon>Chondrostei</taxon>
        <taxon>Acipenseriformes</taxon>
        <taxon>Polyodontidae</taxon>
        <taxon>Polyodon</taxon>
    </lineage>
</organism>
<comment type="similarity">
    <text evidence="4">Belongs to the complexin/synaphin family.</text>
</comment>
<dbReference type="EMBL" id="JAAWVQ010070695">
    <property type="protein sequence ID" value="MBN3277492.1"/>
    <property type="molecule type" value="Genomic_DNA"/>
</dbReference>
<evidence type="ECO:0000256" key="5">
    <source>
        <dbReference type="ARBA" id="ARBA00022448"/>
    </source>
</evidence>
<evidence type="ECO:0000256" key="4">
    <source>
        <dbReference type="ARBA" id="ARBA00005396"/>
    </source>
</evidence>
<gene>
    <name evidence="17" type="primary">Cplx2_1</name>
    <name evidence="17" type="ORF">GTO93_0021801</name>
</gene>
<evidence type="ECO:0000256" key="8">
    <source>
        <dbReference type="ARBA" id="ARBA00022775"/>
    </source>
</evidence>
<keyword evidence="12" id="KW-0966">Cell projection</keyword>
<dbReference type="PANTHER" id="PTHR16705">
    <property type="entry name" value="COMPLEXIN"/>
    <property type="match status" value="1"/>
</dbReference>
<evidence type="ECO:0000256" key="2">
    <source>
        <dbReference type="ARBA" id="ARBA00004484"/>
    </source>
</evidence>
<dbReference type="CDD" id="cd22808">
    <property type="entry name" value="Complexin_NTD_CPLX_I_II"/>
    <property type="match status" value="1"/>
</dbReference>
<reference evidence="17" key="1">
    <citation type="journal article" date="2021" name="Cell">
        <title>Tracing the genetic footprints of vertebrate landing in non-teleost ray-finned fishes.</title>
        <authorList>
            <person name="Bi X."/>
            <person name="Wang K."/>
            <person name="Yang L."/>
            <person name="Pan H."/>
            <person name="Jiang H."/>
            <person name="Wei Q."/>
            <person name="Fang M."/>
            <person name="Yu H."/>
            <person name="Zhu C."/>
            <person name="Cai Y."/>
            <person name="He Y."/>
            <person name="Gan X."/>
            <person name="Zeng H."/>
            <person name="Yu D."/>
            <person name="Zhu Y."/>
            <person name="Jiang H."/>
            <person name="Qiu Q."/>
            <person name="Yang H."/>
            <person name="Zhang Y.E."/>
            <person name="Wang W."/>
            <person name="Zhu M."/>
            <person name="He S."/>
            <person name="Zhang G."/>
        </authorList>
    </citation>
    <scope>NUCLEOTIDE SEQUENCE</scope>
    <source>
        <strain evidence="17">Pddl_001</strain>
    </source>
</reference>
<dbReference type="Proteomes" id="UP001166093">
    <property type="component" value="Unassembled WGS sequence"/>
</dbReference>
<keyword evidence="5" id="KW-0813">Transport</keyword>
<evidence type="ECO:0000256" key="14">
    <source>
        <dbReference type="ARBA" id="ARBA00038730"/>
    </source>
</evidence>
<proteinExistence type="inferred from homology"/>
<comment type="caution">
    <text evidence="17">The sequence shown here is derived from an EMBL/GenBank/DDBJ whole genome shotgun (WGS) entry which is preliminary data.</text>
</comment>
<dbReference type="PANTHER" id="PTHR16705:SF9">
    <property type="entry name" value="COMPLEXIN-2"/>
    <property type="match status" value="1"/>
</dbReference>
<evidence type="ECO:0000256" key="11">
    <source>
        <dbReference type="ARBA" id="ARBA00023242"/>
    </source>
</evidence>